<gene>
    <name evidence="1" type="ORF">SAMN05421686_107244</name>
</gene>
<sequence length="161" mass="17469">MLRMRGMSLVEMVITIVIISVALVGSLRAFSVLTGRSADVLIQTRSVDLAQLYFDEILSRRYDEATGTNGVPAYTGACRITNDGESRDNYDDVDDYDAVTNESPDTMDASLATDYSGYTVSINVVCDDSIGVNTGGAKRIEITIDDPTGDTSVFSMYKGNY</sequence>
<dbReference type="PROSITE" id="PS00409">
    <property type="entry name" value="PROKAR_NTER_METHYL"/>
    <property type="match status" value="1"/>
</dbReference>
<evidence type="ECO:0000313" key="2">
    <source>
        <dbReference type="Proteomes" id="UP000185639"/>
    </source>
</evidence>
<dbReference type="Pfam" id="PF07963">
    <property type="entry name" value="N_methyl"/>
    <property type="match status" value="1"/>
</dbReference>
<dbReference type="RefSeq" id="WP_076516649.1">
    <property type="nucleotide sequence ID" value="NZ_FTOH01000007.1"/>
</dbReference>
<protein>
    <submittedName>
        <fullName evidence="1">MSHA pilin protein MshD</fullName>
    </submittedName>
</protein>
<dbReference type="AlphaFoldDB" id="A0A1N7NT60"/>
<dbReference type="STRING" id="484498.SAMN05421686_107244"/>
<organism evidence="1 2">
    <name type="scientific">Thalassolituus maritimus</name>
    <dbReference type="NCBI Taxonomy" id="484498"/>
    <lineage>
        <taxon>Bacteria</taxon>
        <taxon>Pseudomonadati</taxon>
        <taxon>Pseudomonadota</taxon>
        <taxon>Gammaproteobacteria</taxon>
        <taxon>Oceanospirillales</taxon>
        <taxon>Oceanospirillaceae</taxon>
        <taxon>Thalassolituus</taxon>
    </lineage>
</organism>
<proteinExistence type="predicted"/>
<dbReference type="Proteomes" id="UP000185639">
    <property type="component" value="Unassembled WGS sequence"/>
</dbReference>
<keyword evidence="2" id="KW-1185">Reference proteome</keyword>
<accession>A0A1N7NT60</accession>
<dbReference type="NCBIfam" id="TIGR02532">
    <property type="entry name" value="IV_pilin_GFxxxE"/>
    <property type="match status" value="1"/>
</dbReference>
<evidence type="ECO:0000313" key="1">
    <source>
        <dbReference type="EMBL" id="SIT01507.1"/>
    </source>
</evidence>
<name>A0A1N7NT60_9GAMM</name>
<reference evidence="2" key="1">
    <citation type="submission" date="2017-01" db="EMBL/GenBank/DDBJ databases">
        <authorList>
            <person name="Varghese N."/>
            <person name="Submissions S."/>
        </authorList>
    </citation>
    <scope>NUCLEOTIDE SEQUENCE [LARGE SCALE GENOMIC DNA]</scope>
    <source>
        <strain evidence="2">DSM 24913</strain>
    </source>
</reference>
<dbReference type="InterPro" id="IPR012902">
    <property type="entry name" value="N_methyl_site"/>
</dbReference>
<dbReference type="EMBL" id="FTOH01000007">
    <property type="protein sequence ID" value="SIT01507.1"/>
    <property type="molecule type" value="Genomic_DNA"/>
</dbReference>
<dbReference type="OrthoDB" id="5593857at2"/>